<evidence type="ECO:0000313" key="1">
    <source>
        <dbReference type="EMBL" id="KGL67117.1"/>
    </source>
</evidence>
<proteinExistence type="predicted"/>
<evidence type="ECO:0000313" key="2">
    <source>
        <dbReference type="Proteomes" id="UP000030001"/>
    </source>
</evidence>
<comment type="caution">
    <text evidence="1">The sequence shown here is derived from an EMBL/GenBank/DDBJ whole genome shotgun (WGS) entry which is preliminary data.</text>
</comment>
<dbReference type="EMBL" id="JROC01000028">
    <property type="protein sequence ID" value="KGL67117.1"/>
    <property type="molecule type" value="Genomic_DNA"/>
</dbReference>
<dbReference type="AlphaFoldDB" id="A0A099YCJ0"/>
<accession>A0A099YCJ0</accession>
<organism evidence="1 2">
    <name type="scientific">Limosilactobacillus mucosae</name>
    <name type="common">Lactobacillus mucosae</name>
    <dbReference type="NCBI Taxonomy" id="97478"/>
    <lineage>
        <taxon>Bacteria</taxon>
        <taxon>Bacillati</taxon>
        <taxon>Bacillota</taxon>
        <taxon>Bacilli</taxon>
        <taxon>Lactobacillales</taxon>
        <taxon>Lactobacillaceae</taxon>
        <taxon>Limosilactobacillus</taxon>
    </lineage>
</organism>
<name>A0A099YCJ0_LIMMU</name>
<dbReference type="Proteomes" id="UP000030001">
    <property type="component" value="Unassembled WGS sequence"/>
</dbReference>
<protein>
    <submittedName>
        <fullName evidence="1">Uncharacterized protein</fullName>
    </submittedName>
</protein>
<reference evidence="1 2" key="1">
    <citation type="submission" date="2014-09" db="EMBL/GenBank/DDBJ databases">
        <title>Lactobacillus mucosae CRL573 Genome Sequencing.</title>
        <authorList>
            <person name="Bleckwedel J."/>
            <person name="Teran L.C."/>
            <person name="Bonacina J."/>
            <person name="Saavedra L."/>
            <person name="Mozzi F.B."/>
            <person name="Raya R.R."/>
        </authorList>
    </citation>
    <scope>NUCLEOTIDE SEQUENCE [LARGE SCALE GENOMIC DNA]</scope>
    <source>
        <strain evidence="1 2">CRL573</strain>
    </source>
</reference>
<gene>
    <name evidence="1" type="ORF">LX03_04020</name>
</gene>
<sequence length="102" mass="11600">MRFDHVIKFYDKSERHYDPKTHGYVGGEKLVSILHGNVTDVGTVKSVQLFGDYKQNSLVIRLCAAPPKWSYLTIDDGKQKYVLQTTRKPLKLFTLIVGESNG</sequence>